<dbReference type="RefSeq" id="XP_682255.1">
    <property type="nucleotide sequence ID" value="XM_677163.1"/>
</dbReference>
<comment type="similarity">
    <text evidence="1">Belongs to the glycosyltransferase 32 family.</text>
</comment>
<evidence type="ECO:0000256" key="1">
    <source>
        <dbReference type="ARBA" id="ARBA00009003"/>
    </source>
</evidence>
<dbReference type="InterPro" id="IPR039367">
    <property type="entry name" value="Och1-like"/>
</dbReference>
<reference evidence="3" key="1">
    <citation type="journal article" date="2005" name="Nature">
        <title>Sequencing of Aspergillus nidulans and comparative analysis with A. fumigatus and A. oryzae.</title>
        <authorList>
            <person name="Galagan J.E."/>
            <person name="Calvo S.E."/>
            <person name="Cuomo C."/>
            <person name="Ma L.J."/>
            <person name="Wortman J.R."/>
            <person name="Batzoglou S."/>
            <person name="Lee S.I."/>
            <person name="Basturkmen M."/>
            <person name="Spevak C.C."/>
            <person name="Clutterbuck J."/>
            <person name="Kapitonov V."/>
            <person name="Jurka J."/>
            <person name="Scazzocchio C."/>
            <person name="Farman M."/>
            <person name="Butler J."/>
            <person name="Purcell S."/>
            <person name="Harris S."/>
            <person name="Braus G.H."/>
            <person name="Draht O."/>
            <person name="Busch S."/>
            <person name="D'Enfert C."/>
            <person name="Bouchier C."/>
            <person name="Goldman G.H."/>
            <person name="Bell-Pedersen D."/>
            <person name="Griffiths-Jones S."/>
            <person name="Doonan J.H."/>
            <person name="Yu J."/>
            <person name="Vienken K."/>
            <person name="Pain A."/>
            <person name="Freitag M."/>
            <person name="Selker E.U."/>
            <person name="Archer D.B."/>
            <person name="Penalva M.A."/>
            <person name="Oakley B.R."/>
            <person name="Momany M."/>
            <person name="Tanaka T."/>
            <person name="Kumagai T."/>
            <person name="Asai K."/>
            <person name="Machida M."/>
            <person name="Nierman W.C."/>
            <person name="Denning D.W."/>
            <person name="Caddick M."/>
            <person name="Hynes M."/>
            <person name="Paoletti M."/>
            <person name="Fischer R."/>
            <person name="Miller B."/>
            <person name="Dyer P."/>
            <person name="Sachs M.S."/>
            <person name="Osmani S.A."/>
            <person name="Birren B.W."/>
        </authorList>
    </citation>
    <scope>NUCLEOTIDE SEQUENCE [LARGE SCALE GENOMIC DNA]</scope>
    <source>
        <strain evidence="3">FGSC A4 / ATCC 38163 / CBS 112.46 / NRRL 194 / M139</strain>
    </source>
</reference>
<dbReference type="KEGG" id="ani:ANIA_08986"/>
<dbReference type="OrthoDB" id="409543at2759"/>
<evidence type="ECO:0000313" key="3">
    <source>
        <dbReference type="Proteomes" id="UP000000560"/>
    </source>
</evidence>
<dbReference type="InterPro" id="IPR007577">
    <property type="entry name" value="GlycoTrfase_DXD_sugar-bd_CS"/>
</dbReference>
<dbReference type="STRING" id="227321.Q5ARU4"/>
<dbReference type="GO" id="GO:0006487">
    <property type="term" value="P:protein N-linked glycosylation"/>
    <property type="evidence" value="ECO:0000318"/>
    <property type="project" value="GO_Central"/>
</dbReference>
<dbReference type="Proteomes" id="UP000000560">
    <property type="component" value="Chromosome VII"/>
</dbReference>
<accession>Q5ARU4</accession>
<dbReference type="eggNOG" id="ENOG502SPPM">
    <property type="taxonomic scope" value="Eukaryota"/>
</dbReference>
<dbReference type="PANTHER" id="PTHR31834">
    <property type="entry name" value="INITIATION-SPECIFIC ALPHA-1,6-MANNOSYLTRANSFERASE"/>
    <property type="match status" value="1"/>
</dbReference>
<name>Q5ARU4_EMENI</name>
<dbReference type="PANTHER" id="PTHR31834:SF9">
    <property type="entry name" value="INITIATION-SPECIFIC ALPHA-1,6-MANNOSYLTRANSFERASE"/>
    <property type="match status" value="1"/>
</dbReference>
<dbReference type="VEuPathDB" id="FungiDB:AN8986"/>
<dbReference type="Pfam" id="PF04488">
    <property type="entry name" value="Gly_transf_sug"/>
    <property type="match status" value="1"/>
</dbReference>
<dbReference type="EMBL" id="BN001307">
    <property type="protein sequence ID" value="CBF84514.1"/>
    <property type="molecule type" value="Genomic_DNA"/>
</dbReference>
<gene>
    <name evidence="2" type="ORF">ANIA_08986</name>
</gene>
<dbReference type="CAZy" id="GT32">
    <property type="family name" value="Glycosyltransferase Family 32"/>
</dbReference>
<reference evidence="3" key="2">
    <citation type="journal article" date="2009" name="Fungal Genet. Biol.">
        <title>The 2008 update of the Aspergillus nidulans genome annotation: a community effort.</title>
        <authorList>
            <person name="Wortman J.R."/>
            <person name="Gilsenan J.M."/>
            <person name="Joardar V."/>
            <person name="Deegan J."/>
            <person name="Clutterbuck J."/>
            <person name="Andersen M.R."/>
            <person name="Archer D."/>
            <person name="Bencina M."/>
            <person name="Braus G."/>
            <person name="Coutinho P."/>
            <person name="von Dohren H."/>
            <person name="Doonan J."/>
            <person name="Driessen A.J."/>
            <person name="Durek P."/>
            <person name="Espeso E."/>
            <person name="Fekete E."/>
            <person name="Flipphi M."/>
            <person name="Estrada C.G."/>
            <person name="Geysens S."/>
            <person name="Goldman G."/>
            <person name="de Groot P.W."/>
            <person name="Hansen K."/>
            <person name="Harris S.D."/>
            <person name="Heinekamp T."/>
            <person name="Helmstaedt K."/>
            <person name="Henrissat B."/>
            <person name="Hofmann G."/>
            <person name="Homan T."/>
            <person name="Horio T."/>
            <person name="Horiuchi H."/>
            <person name="James S."/>
            <person name="Jones M."/>
            <person name="Karaffa L."/>
            <person name="Karanyi Z."/>
            <person name="Kato M."/>
            <person name="Keller N."/>
            <person name="Kelly D.E."/>
            <person name="Kiel J.A."/>
            <person name="Kim J.M."/>
            <person name="van der Klei I.J."/>
            <person name="Klis F.M."/>
            <person name="Kovalchuk A."/>
            <person name="Krasevec N."/>
            <person name="Kubicek C.P."/>
            <person name="Liu B."/>
            <person name="Maccabe A."/>
            <person name="Meyer V."/>
            <person name="Mirabito P."/>
            <person name="Miskei M."/>
            <person name="Mos M."/>
            <person name="Mullins J."/>
            <person name="Nelson D.R."/>
            <person name="Nielsen J."/>
            <person name="Oakley B.R."/>
            <person name="Osmani S.A."/>
            <person name="Pakula T."/>
            <person name="Paszewski A."/>
            <person name="Paulsen I."/>
            <person name="Pilsyk S."/>
            <person name="Pocsi I."/>
            <person name="Punt P.J."/>
            <person name="Ram A.F."/>
            <person name="Ren Q."/>
            <person name="Robellet X."/>
            <person name="Robson G."/>
            <person name="Seiboth B."/>
            <person name="van Solingen P."/>
            <person name="Specht T."/>
            <person name="Sun J."/>
            <person name="Taheri-Talesh N."/>
            <person name="Takeshita N."/>
            <person name="Ussery D."/>
            <person name="vanKuyk P.A."/>
            <person name="Visser H."/>
            <person name="van de Vondervoort P.J."/>
            <person name="de Vries R.P."/>
            <person name="Walton J."/>
            <person name="Xiang X."/>
            <person name="Xiong Y."/>
            <person name="Zeng A.P."/>
            <person name="Brandt B.W."/>
            <person name="Cornell M.J."/>
            <person name="van den Hondel C.A."/>
            <person name="Visser J."/>
            <person name="Oliver S.G."/>
            <person name="Turner G."/>
        </authorList>
    </citation>
    <scope>GENOME REANNOTATION</scope>
    <source>
        <strain evidence="3">FGSC A4 / ATCC 38163 / CBS 112.46 / NRRL 194 / M139</strain>
    </source>
</reference>
<dbReference type="InterPro" id="IPR029044">
    <property type="entry name" value="Nucleotide-diphossugar_trans"/>
</dbReference>
<keyword evidence="3" id="KW-1185">Reference proteome</keyword>
<dbReference type="Gene3D" id="3.90.550.20">
    <property type="match status" value="1"/>
</dbReference>
<dbReference type="SUPFAM" id="SSF53448">
    <property type="entry name" value="Nucleotide-diphospho-sugar transferases"/>
    <property type="match status" value="1"/>
</dbReference>
<accession>C8VL16</accession>
<proteinExistence type="inferred from homology"/>
<dbReference type="AlphaFoldDB" id="Q5ARU4"/>
<sequence length="417" mass="47432">MRRASRQSFLPLLARRRLSFLLILLFLLFLLHALPPVFSQRRNRRVVGGKWLPDYDVNELPRYLHRSPYREKPDIEFEQRVREALKGIEEDALAAAGIGDDRLAEQRIWQIRLGGGNDEHVEDSLAFTKRNSEWEYTLMTDHQANEFIATVLASIPDLKALYDSYPYHVMRSDLLRYLVLWYYGGYYADMDVYPAKAIKECPALQPVFGDSGSANISLAVGIEIDEPHASLQLMRDWHWIRTYGLIQYTFFAPRRFSPLLREVIIRVLSHTRQRNQQSFPFVGPRYDEKAILEVTGPGVFTDAILDALSDALPTTHPLLAASVRADEGIGDLFSQASGQLSRRVTWAPFHRISEPLCVDAQEAAVGKSMGGICVLPVNAWGNGQRHSGAGGFSSPLACVNHRFGGSWKKDWWYRHFG</sequence>
<dbReference type="GO" id="GO:0000136">
    <property type="term" value="C:mannan polymerase complex"/>
    <property type="evidence" value="ECO:0000318"/>
    <property type="project" value="GO_Central"/>
</dbReference>
<dbReference type="GO" id="GO:0000009">
    <property type="term" value="F:alpha-1,6-mannosyltransferase activity"/>
    <property type="evidence" value="ECO:0000318"/>
    <property type="project" value="GO_Central"/>
</dbReference>
<dbReference type="GeneID" id="2868182"/>
<dbReference type="InParanoid" id="Q5ARU4"/>
<evidence type="ECO:0000313" key="2">
    <source>
        <dbReference type="EMBL" id="CBF84514.1"/>
    </source>
</evidence>
<protein>
    <submittedName>
        <fullName evidence="2">Uncharacterized protein</fullName>
    </submittedName>
</protein>
<dbReference type="OMA" id="SWKKGWW"/>
<dbReference type="HOGENOM" id="CLU_022381_3_1_1"/>
<organism evidence="2 3">
    <name type="scientific">Emericella nidulans (strain FGSC A4 / ATCC 38163 / CBS 112.46 / NRRL 194 / M139)</name>
    <name type="common">Aspergillus nidulans</name>
    <dbReference type="NCBI Taxonomy" id="227321"/>
    <lineage>
        <taxon>Eukaryota</taxon>
        <taxon>Fungi</taxon>
        <taxon>Dikarya</taxon>
        <taxon>Ascomycota</taxon>
        <taxon>Pezizomycotina</taxon>
        <taxon>Eurotiomycetes</taxon>
        <taxon>Eurotiomycetidae</taxon>
        <taxon>Eurotiales</taxon>
        <taxon>Aspergillaceae</taxon>
        <taxon>Aspergillus</taxon>
        <taxon>Aspergillus subgen. Nidulantes</taxon>
    </lineage>
</organism>